<accession>I7LV01</accession>
<protein>
    <submittedName>
        <fullName evidence="1">Uncharacterized protein</fullName>
    </submittedName>
</protein>
<dbReference type="HOGENOM" id="CLU_600653_0_0_1"/>
<dbReference type="EMBL" id="GG662693">
    <property type="protein sequence ID" value="EAR96389.1"/>
    <property type="molecule type" value="Genomic_DNA"/>
</dbReference>
<name>I7LV01_TETTS</name>
<evidence type="ECO:0000313" key="1">
    <source>
        <dbReference type="EMBL" id="EAR96389.1"/>
    </source>
</evidence>
<organism evidence="1 2">
    <name type="scientific">Tetrahymena thermophila (strain SB210)</name>
    <dbReference type="NCBI Taxonomy" id="312017"/>
    <lineage>
        <taxon>Eukaryota</taxon>
        <taxon>Sar</taxon>
        <taxon>Alveolata</taxon>
        <taxon>Ciliophora</taxon>
        <taxon>Intramacronucleata</taxon>
        <taxon>Oligohymenophorea</taxon>
        <taxon>Hymenostomatida</taxon>
        <taxon>Tetrahymenina</taxon>
        <taxon>Tetrahymenidae</taxon>
        <taxon>Tetrahymena</taxon>
    </lineage>
</organism>
<dbReference type="RefSeq" id="XP_001016634.1">
    <property type="nucleotide sequence ID" value="XM_001016634.3"/>
</dbReference>
<keyword evidence="2" id="KW-1185">Reference proteome</keyword>
<dbReference type="KEGG" id="tet:TTHERM_00189580"/>
<dbReference type="Proteomes" id="UP000009168">
    <property type="component" value="Unassembled WGS sequence"/>
</dbReference>
<reference evidence="2" key="1">
    <citation type="journal article" date="2006" name="PLoS Biol.">
        <title>Macronuclear genome sequence of the ciliate Tetrahymena thermophila, a model eukaryote.</title>
        <authorList>
            <person name="Eisen J.A."/>
            <person name="Coyne R.S."/>
            <person name="Wu M."/>
            <person name="Wu D."/>
            <person name="Thiagarajan M."/>
            <person name="Wortman J.R."/>
            <person name="Badger J.H."/>
            <person name="Ren Q."/>
            <person name="Amedeo P."/>
            <person name="Jones K.M."/>
            <person name="Tallon L.J."/>
            <person name="Delcher A.L."/>
            <person name="Salzberg S.L."/>
            <person name="Silva J.C."/>
            <person name="Haas B.J."/>
            <person name="Majoros W.H."/>
            <person name="Farzad M."/>
            <person name="Carlton J.M."/>
            <person name="Smith R.K. Jr."/>
            <person name="Garg J."/>
            <person name="Pearlman R.E."/>
            <person name="Karrer K.M."/>
            <person name="Sun L."/>
            <person name="Manning G."/>
            <person name="Elde N.C."/>
            <person name="Turkewitz A.P."/>
            <person name="Asai D.J."/>
            <person name="Wilkes D.E."/>
            <person name="Wang Y."/>
            <person name="Cai H."/>
            <person name="Collins K."/>
            <person name="Stewart B.A."/>
            <person name="Lee S.R."/>
            <person name="Wilamowska K."/>
            <person name="Weinberg Z."/>
            <person name="Ruzzo W.L."/>
            <person name="Wloga D."/>
            <person name="Gaertig J."/>
            <person name="Frankel J."/>
            <person name="Tsao C.-C."/>
            <person name="Gorovsky M.A."/>
            <person name="Keeling P.J."/>
            <person name="Waller R.F."/>
            <person name="Patron N.J."/>
            <person name="Cherry J.M."/>
            <person name="Stover N.A."/>
            <person name="Krieger C.J."/>
            <person name="del Toro C."/>
            <person name="Ryder H.F."/>
            <person name="Williamson S.C."/>
            <person name="Barbeau R.A."/>
            <person name="Hamilton E.P."/>
            <person name="Orias E."/>
        </authorList>
    </citation>
    <scope>NUCLEOTIDE SEQUENCE [LARGE SCALE GENOMIC DNA]</scope>
    <source>
        <strain evidence="2">SB210</strain>
    </source>
</reference>
<sequence length="456" mass="53965">MNTYNFQVNIEEIYLEQRSLNDSQNLMCDSEDLKHVTQETLTNIHYQHQESLSKKDNHYNITSEENSYQMNDFEMVDQHNQIQLPININQKDKSSNFSQVLGVKKFIIKTRRTSSKRFKRKQYQSLYTHLEDQYPNNNKFIIFGYVEIEATYSNFSENLFEENSSLYKRLLQINHAVDNKIQRRVELNLDCIGKSGLTNFTELITYFNSQQNQNFQQLAQQLSIYQPSLLKQLAHLKEIKKMITKKQISECNLVNAFSNSHNYLIEYLNEKNNFLSKSDYSHVLFFRSNMTFIDTEIYQSHYSYSFLELLGINIEDAKNTIQVFSPYQIKNGEQRLKNAITFLSIINSKQKFHTALPYTITTKDGIQIDCTIDVDIISSEDNPSWMNSQDSFMMIINFNINEQQQKQIFETRNQVLNFRDSIYKKQSIHNKGIEEQVQLEIFLQKYYPKSFTNICG</sequence>
<gene>
    <name evidence="1" type="ORF">TTHERM_00189580</name>
</gene>
<dbReference type="AlphaFoldDB" id="I7LV01"/>
<evidence type="ECO:0000313" key="2">
    <source>
        <dbReference type="Proteomes" id="UP000009168"/>
    </source>
</evidence>
<dbReference type="InParanoid" id="I7LV01"/>
<proteinExistence type="predicted"/>
<dbReference type="GeneID" id="7834806"/>